<evidence type="ECO:0000313" key="2">
    <source>
        <dbReference type="Proteomes" id="UP000229615"/>
    </source>
</evidence>
<dbReference type="AlphaFoldDB" id="A0A2H0UPY9"/>
<name>A0A2H0UPY9_9BACT</name>
<dbReference type="EMBL" id="PFBB01000021">
    <property type="protein sequence ID" value="PIR88499.1"/>
    <property type="molecule type" value="Genomic_DNA"/>
</dbReference>
<comment type="caution">
    <text evidence="1">The sequence shown here is derived from an EMBL/GenBank/DDBJ whole genome shotgun (WGS) entry which is preliminary data.</text>
</comment>
<dbReference type="Gene3D" id="3.40.50.300">
    <property type="entry name" value="P-loop containing nucleotide triphosphate hydrolases"/>
    <property type="match status" value="1"/>
</dbReference>
<organism evidence="1 2">
    <name type="scientific">Candidatus Harrisonbacteria bacterium CG10_big_fil_rev_8_21_14_0_10_44_23</name>
    <dbReference type="NCBI Taxonomy" id="1974585"/>
    <lineage>
        <taxon>Bacteria</taxon>
        <taxon>Candidatus Harrisoniibacteriota</taxon>
    </lineage>
</organism>
<reference evidence="2" key="1">
    <citation type="submission" date="2017-09" db="EMBL/GenBank/DDBJ databases">
        <title>Depth-based differentiation of microbial function through sediment-hosted aquifers and enrichment of novel symbionts in the deep terrestrial subsurface.</title>
        <authorList>
            <person name="Probst A.J."/>
            <person name="Ladd B."/>
            <person name="Jarett J.K."/>
            <person name="Geller-Mcgrath D.E."/>
            <person name="Sieber C.M.K."/>
            <person name="Emerson J.B."/>
            <person name="Anantharaman K."/>
            <person name="Thomas B.C."/>
            <person name="Malmstrom R."/>
            <person name="Stieglmeier M."/>
            <person name="Klingl A."/>
            <person name="Woyke T."/>
            <person name="Ryan C.M."/>
            <person name="Banfield J.F."/>
        </authorList>
    </citation>
    <scope>NUCLEOTIDE SEQUENCE [LARGE SCALE GENOMIC DNA]</scope>
</reference>
<dbReference type="PANTHER" id="PTHR46638:SF1">
    <property type="entry name" value="CORRINOID ADENOSYLTRANSFERASE"/>
    <property type="match status" value="1"/>
</dbReference>
<dbReference type="GO" id="GO:0005524">
    <property type="term" value="F:ATP binding"/>
    <property type="evidence" value="ECO:0007669"/>
    <property type="project" value="InterPro"/>
</dbReference>
<evidence type="ECO:0000313" key="1">
    <source>
        <dbReference type="EMBL" id="PIR88499.1"/>
    </source>
</evidence>
<dbReference type="GO" id="GO:0009236">
    <property type="term" value="P:cobalamin biosynthetic process"/>
    <property type="evidence" value="ECO:0007669"/>
    <property type="project" value="InterPro"/>
</dbReference>
<keyword evidence="1" id="KW-0808">Transferase</keyword>
<dbReference type="Proteomes" id="UP000229615">
    <property type="component" value="Unassembled WGS sequence"/>
</dbReference>
<protein>
    <submittedName>
        <fullName evidence="1">Cob(I)yrinic acid a,c-diamide adenosyltransferase</fullName>
    </submittedName>
</protein>
<dbReference type="GO" id="GO:0008817">
    <property type="term" value="F:corrinoid adenosyltransferase activity"/>
    <property type="evidence" value="ECO:0007669"/>
    <property type="project" value="InterPro"/>
</dbReference>
<dbReference type="SUPFAM" id="SSF52540">
    <property type="entry name" value="P-loop containing nucleoside triphosphate hydrolases"/>
    <property type="match status" value="1"/>
</dbReference>
<dbReference type="InterPro" id="IPR003724">
    <property type="entry name" value="CblAdoTrfase_CobA"/>
</dbReference>
<dbReference type="InterPro" id="IPR027417">
    <property type="entry name" value="P-loop_NTPase"/>
</dbReference>
<dbReference type="PANTHER" id="PTHR46638">
    <property type="entry name" value="CORRINOID ADENOSYLTRANSFERASE"/>
    <property type="match status" value="1"/>
</dbReference>
<dbReference type="Pfam" id="PF02572">
    <property type="entry name" value="CobA_CobO_BtuR"/>
    <property type="match status" value="1"/>
</dbReference>
<sequence length="187" mass="20458">MLVINTGDGKGKTTAALGAALRAVGRGKNVLMIQFIKGPWESGEDISVGELLNREAVAKSNIKTGEFVLKKMGKGFVGILGDSLPIEEHKRAAQQALEFARGELEGKKWDLVILDEINVALSLKLLDLKQVLEAVDNFLEDCQDCLLLLTGRGVAKELIDRADLVTEMKEIKHPYNQGKDAKISLEF</sequence>
<dbReference type="PIRSF" id="PIRSF015617">
    <property type="entry name" value="Adensltrnsf_CobA"/>
    <property type="match status" value="1"/>
</dbReference>
<accession>A0A2H0UPY9</accession>
<gene>
    <name evidence="1" type="ORF">COU09_01960</name>
</gene>
<proteinExistence type="predicted"/>